<comment type="pathway">
    <text evidence="3">Bacterial outer membrane biogenesis; LPS core biosynthesis.</text>
</comment>
<evidence type="ECO:0000256" key="2">
    <source>
        <dbReference type="ARBA" id="ARBA00003753"/>
    </source>
</evidence>
<evidence type="ECO:0000256" key="4">
    <source>
        <dbReference type="ARBA" id="ARBA00022679"/>
    </source>
</evidence>
<gene>
    <name evidence="12 15" type="primary">hldE</name>
    <name evidence="15" type="ORF">L7E55_00215</name>
</gene>
<dbReference type="SUPFAM" id="SSF52374">
    <property type="entry name" value="Nucleotidylyl transferase"/>
    <property type="match status" value="1"/>
</dbReference>
<comment type="similarity">
    <text evidence="12">In the N-terminal section; belongs to the carbohydrate kinase PfkB family.</text>
</comment>
<feature type="region of interest" description="Ribokinase" evidence="12">
    <location>
        <begin position="1"/>
        <end position="333"/>
    </location>
</feature>
<dbReference type="HAMAP" id="MF_01603">
    <property type="entry name" value="HldE"/>
    <property type="match status" value="1"/>
</dbReference>
<keyword evidence="10 12" id="KW-0119">Carbohydrate metabolism</keyword>
<comment type="similarity">
    <text evidence="12">In the C-terminal section; belongs to the cytidylyltransferase family.</text>
</comment>
<feature type="domain" description="Carbohydrate kinase PfkB" evidence="13">
    <location>
        <begin position="20"/>
        <end position="316"/>
    </location>
</feature>
<dbReference type="PROSITE" id="PS00583">
    <property type="entry name" value="PFKB_KINASES_1"/>
    <property type="match status" value="1"/>
</dbReference>
<comment type="caution">
    <text evidence="15">The sequence shown here is derived from an EMBL/GenBank/DDBJ whole genome shotgun (WGS) entry which is preliminary data.</text>
</comment>
<sequence>MFNNLKKVTTFLSEEIQEYKVLVLGDVMLDKYYFGEVSRISPEAPVPITRVLEERASLGGAANVAHNLSLLGCRVLLGGIAGDDENGRYLIHLLDERGIDCRGLVFSSRLTTTKLRVFGAHQQVVRLDFEETGQLDNEVEQKLIEWIDAAMASGVHALVISDYAKGVCTIGLCQYVVGECSKRGVPVLVDPKGTDWDKYRGATFITPNLKELGEAVSQSLANDDKAVERCAVLARGRYGLKNIVVTRSEKGLSLVNSKEVMHILTRAQEVYDVSGAGDTVAAVLIAAAAGGLDPVDAAHLANLAAGVAVSKIGTYAVSRAELMNAVQQACSVSGLSSKIAGFSEAVNLVEGWRKKGQKIVFTNGCFDILHAGHVIYLEKAKKLGDRLVVGLNTDDSVQRIKGFARPVNSEMDRARLLAALECVDCIVLFNEDTPSELVCAMRPDILVKGGDYQVEEVVGREYAGKVEIVPFEDGYSTSKIIENIIVMNMR</sequence>
<dbReference type="PANTHER" id="PTHR46969">
    <property type="entry name" value="BIFUNCTIONAL PROTEIN HLDE"/>
    <property type="match status" value="1"/>
</dbReference>
<dbReference type="Proteomes" id="UP001154312">
    <property type="component" value="Unassembled WGS sequence"/>
</dbReference>
<evidence type="ECO:0000256" key="12">
    <source>
        <dbReference type="HAMAP-Rule" id="MF_01603"/>
    </source>
</evidence>
<dbReference type="GO" id="GO:0016773">
    <property type="term" value="F:phosphotransferase activity, alcohol group as acceptor"/>
    <property type="evidence" value="ECO:0007669"/>
    <property type="project" value="InterPro"/>
</dbReference>
<dbReference type="InterPro" id="IPR011914">
    <property type="entry name" value="RfaE_dom_II"/>
</dbReference>
<feature type="binding site" evidence="12">
    <location>
        <begin position="208"/>
        <end position="211"/>
    </location>
    <ligand>
        <name>ATP</name>
        <dbReference type="ChEBI" id="CHEBI:30616"/>
    </ligand>
</feature>
<dbReference type="Gene3D" id="3.40.1190.20">
    <property type="match status" value="1"/>
</dbReference>
<evidence type="ECO:0000256" key="10">
    <source>
        <dbReference type="ARBA" id="ARBA00023277"/>
    </source>
</evidence>
<evidence type="ECO:0000256" key="1">
    <source>
        <dbReference type="ARBA" id="ARBA00002319"/>
    </source>
</evidence>
<evidence type="ECO:0000313" key="15">
    <source>
        <dbReference type="EMBL" id="MDF9406794.1"/>
    </source>
</evidence>
<dbReference type="GO" id="GO:0033785">
    <property type="term" value="F:heptose 7-phosphate kinase activity"/>
    <property type="evidence" value="ECO:0007669"/>
    <property type="project" value="UniProtKB-UniRule"/>
</dbReference>
<dbReference type="EMBL" id="JAKOAV010000001">
    <property type="protein sequence ID" value="MDF9406794.1"/>
    <property type="molecule type" value="Genomic_DNA"/>
</dbReference>
<comment type="catalytic activity">
    <reaction evidence="11 12">
        <text>D-glycero-beta-D-manno-heptose 1-phosphate + ATP + H(+) = ADP-D-glycero-beta-D-manno-heptose + diphosphate</text>
        <dbReference type="Rhea" id="RHEA:27465"/>
        <dbReference type="ChEBI" id="CHEBI:15378"/>
        <dbReference type="ChEBI" id="CHEBI:30616"/>
        <dbReference type="ChEBI" id="CHEBI:33019"/>
        <dbReference type="ChEBI" id="CHEBI:59967"/>
        <dbReference type="ChEBI" id="CHEBI:61593"/>
        <dbReference type="EC" id="2.7.7.70"/>
    </reaction>
</comment>
<dbReference type="Pfam" id="PF01467">
    <property type="entry name" value="CTP_transf_like"/>
    <property type="match status" value="1"/>
</dbReference>
<dbReference type="SUPFAM" id="SSF53613">
    <property type="entry name" value="Ribokinase-like"/>
    <property type="match status" value="1"/>
</dbReference>
<evidence type="ECO:0000256" key="9">
    <source>
        <dbReference type="ARBA" id="ARBA00023268"/>
    </source>
</evidence>
<proteinExistence type="inferred from homology"/>
<keyword evidence="7 12" id="KW-0418">Kinase</keyword>
<dbReference type="GO" id="GO:0005829">
    <property type="term" value="C:cytosol"/>
    <property type="evidence" value="ECO:0007669"/>
    <property type="project" value="TreeGrafter"/>
</dbReference>
<dbReference type="FunFam" id="3.40.1190.20:FF:000002">
    <property type="entry name" value="Bifunctional protein HldE"/>
    <property type="match status" value="1"/>
</dbReference>
<evidence type="ECO:0000256" key="6">
    <source>
        <dbReference type="ARBA" id="ARBA00022741"/>
    </source>
</evidence>
<dbReference type="RefSeq" id="WP_277441940.1">
    <property type="nucleotide sequence ID" value="NZ_JAKOAV010000001.1"/>
</dbReference>
<comment type="pathway">
    <text evidence="12">Nucleotide-sugar biosynthesis; ADP-L-glycero-beta-D-manno-heptose biosynthesis; ADP-L-glycero-beta-D-manno-heptose from D-glycero-beta-D-manno-heptose 7-phosphate: step 1/4.</text>
</comment>
<accession>A0A9X4H4H9</accession>
<dbReference type="InterPro" id="IPR004821">
    <property type="entry name" value="Cyt_trans-like"/>
</dbReference>
<evidence type="ECO:0000256" key="8">
    <source>
        <dbReference type="ARBA" id="ARBA00022840"/>
    </source>
</evidence>
<dbReference type="NCBIfam" id="TIGR02198">
    <property type="entry name" value="rfaE_dom_I"/>
    <property type="match status" value="1"/>
</dbReference>
<dbReference type="Gene3D" id="3.40.50.620">
    <property type="entry name" value="HUPs"/>
    <property type="match status" value="1"/>
</dbReference>
<dbReference type="GO" id="GO:0005524">
    <property type="term" value="F:ATP binding"/>
    <property type="evidence" value="ECO:0007669"/>
    <property type="project" value="UniProtKB-UniRule"/>
</dbReference>
<dbReference type="NCBIfam" id="TIGR00125">
    <property type="entry name" value="cyt_tran_rel"/>
    <property type="match status" value="1"/>
</dbReference>
<dbReference type="Pfam" id="PF00294">
    <property type="entry name" value="PfkB"/>
    <property type="match status" value="1"/>
</dbReference>
<feature type="region of interest" description="Cytidylyltransferase" evidence="12">
    <location>
        <begin position="361"/>
        <end position="490"/>
    </location>
</feature>
<comment type="subunit">
    <text evidence="12">Homodimer.</text>
</comment>
<keyword evidence="9 12" id="KW-0511">Multifunctional enzyme</keyword>
<evidence type="ECO:0000259" key="14">
    <source>
        <dbReference type="Pfam" id="PF01467"/>
    </source>
</evidence>
<comment type="pathway">
    <text evidence="12">Nucleotide-sugar biosynthesis; ADP-L-glycero-beta-D-manno-heptose biosynthesis; ADP-L-glycero-beta-D-manno-heptose from D-glycero-beta-D-manno-heptose 7-phosphate: step 3/4.</text>
</comment>
<comment type="function">
    <text evidence="2 12">Catalyzes the ADP transfer from ATP to D-glycero-beta-D-manno-heptose 1-phosphate, yielding ADP-D-glycero-beta-D-manno-heptose.</text>
</comment>
<feature type="domain" description="Cytidyltransferase-like" evidence="14">
    <location>
        <begin position="361"/>
        <end position="482"/>
    </location>
</feature>
<keyword evidence="5 12" id="KW-0548">Nucleotidyltransferase</keyword>
<evidence type="ECO:0000256" key="7">
    <source>
        <dbReference type="ARBA" id="ARBA00022777"/>
    </source>
</evidence>
<reference evidence="15" key="1">
    <citation type="submission" date="2022-02" db="EMBL/GenBank/DDBJ databases">
        <authorList>
            <person name="Leng L."/>
        </authorList>
    </citation>
    <scope>NUCLEOTIDE SEQUENCE</scope>
    <source>
        <strain evidence="15">JI</strain>
    </source>
</reference>
<dbReference type="EC" id="2.7.7.70" evidence="12"/>
<organism evidence="15 16">
    <name type="scientific">Pelotomaculum isophthalicicum JI</name>
    <dbReference type="NCBI Taxonomy" id="947010"/>
    <lineage>
        <taxon>Bacteria</taxon>
        <taxon>Bacillati</taxon>
        <taxon>Bacillota</taxon>
        <taxon>Clostridia</taxon>
        <taxon>Eubacteriales</taxon>
        <taxon>Desulfotomaculaceae</taxon>
        <taxon>Pelotomaculum</taxon>
    </lineage>
</organism>
<keyword evidence="6 12" id="KW-0547">Nucleotide-binding</keyword>
<dbReference type="NCBIfam" id="TIGR02199">
    <property type="entry name" value="rfaE_dom_II"/>
    <property type="match status" value="1"/>
</dbReference>
<dbReference type="InterPro" id="IPR002173">
    <property type="entry name" value="Carboh/pur_kinase_PfkB_CS"/>
</dbReference>
<comment type="catalytic activity">
    <reaction evidence="12">
        <text>D-glycero-beta-D-manno-heptose 7-phosphate + ATP = D-glycero-beta-D-manno-heptose 1,7-bisphosphate + ADP + H(+)</text>
        <dbReference type="Rhea" id="RHEA:27473"/>
        <dbReference type="ChEBI" id="CHEBI:15378"/>
        <dbReference type="ChEBI" id="CHEBI:30616"/>
        <dbReference type="ChEBI" id="CHEBI:60204"/>
        <dbReference type="ChEBI" id="CHEBI:60208"/>
        <dbReference type="ChEBI" id="CHEBI:456216"/>
        <dbReference type="EC" id="2.7.1.167"/>
    </reaction>
</comment>
<keyword evidence="4 12" id="KW-0808">Transferase</keyword>
<evidence type="ECO:0000256" key="5">
    <source>
        <dbReference type="ARBA" id="ARBA00022695"/>
    </source>
</evidence>
<dbReference type="EC" id="2.7.1.167" evidence="12"/>
<keyword evidence="16" id="KW-1185">Reference proteome</keyword>
<dbReference type="InterPro" id="IPR011611">
    <property type="entry name" value="PfkB_dom"/>
</dbReference>
<dbReference type="CDD" id="cd01172">
    <property type="entry name" value="RfaE_like"/>
    <property type="match status" value="1"/>
</dbReference>
<keyword evidence="8 12" id="KW-0067">ATP-binding</keyword>
<evidence type="ECO:0000313" key="16">
    <source>
        <dbReference type="Proteomes" id="UP001154312"/>
    </source>
</evidence>
<dbReference type="NCBIfam" id="NF008454">
    <property type="entry name" value="PRK11316.1"/>
    <property type="match status" value="1"/>
</dbReference>
<dbReference type="GO" id="GO:0033786">
    <property type="term" value="F:heptose-1-phosphate adenylyltransferase activity"/>
    <property type="evidence" value="ECO:0007669"/>
    <property type="project" value="UniProtKB-UniRule"/>
</dbReference>
<dbReference type="InterPro" id="IPR023030">
    <property type="entry name" value="Bifunc_HldE"/>
</dbReference>
<evidence type="ECO:0000256" key="3">
    <source>
        <dbReference type="ARBA" id="ARBA00004713"/>
    </source>
</evidence>
<name>A0A9X4H4H9_9FIRM</name>
<evidence type="ECO:0000256" key="11">
    <source>
        <dbReference type="ARBA" id="ARBA00047428"/>
    </source>
</evidence>
<protein>
    <recommendedName>
        <fullName evidence="12">Bifunctional protein HldE</fullName>
    </recommendedName>
    <domain>
        <recommendedName>
            <fullName evidence="12">D-beta-D-heptose 7-phosphate kinase</fullName>
            <ecNumber evidence="12">2.7.1.167</ecNumber>
        </recommendedName>
        <alternativeName>
            <fullName evidence="12">D-beta-D-heptose 7-phosphotransferase</fullName>
        </alternativeName>
        <alternativeName>
            <fullName evidence="12">D-glycero-beta-D-manno-heptose-7-phosphate kinase</fullName>
        </alternativeName>
    </domain>
    <domain>
        <recommendedName>
            <fullName evidence="12">D-beta-D-heptose 1-phosphate adenylyltransferase</fullName>
            <ecNumber evidence="12">2.7.7.70</ecNumber>
        </recommendedName>
        <alternativeName>
            <fullName evidence="12">D-glycero-beta-D-manno-heptose 1-phosphate adenylyltransferase</fullName>
        </alternativeName>
    </domain>
</protein>
<evidence type="ECO:0000259" key="13">
    <source>
        <dbReference type="Pfam" id="PF00294"/>
    </source>
</evidence>
<dbReference type="InterPro" id="IPR029056">
    <property type="entry name" value="Ribokinase-like"/>
</dbReference>
<comment type="function">
    <text evidence="1 12">Catalyzes the phosphorylation of D-glycero-D-manno-heptose 7-phosphate at the C-1 position to selectively form D-glycero-beta-D-manno-heptose-1,7-bisphosphate.</text>
</comment>
<dbReference type="AlphaFoldDB" id="A0A9X4H4H9"/>
<dbReference type="PANTHER" id="PTHR46969:SF1">
    <property type="entry name" value="BIFUNCTIONAL PROTEIN HLDE"/>
    <property type="match status" value="1"/>
</dbReference>
<dbReference type="InterPro" id="IPR014729">
    <property type="entry name" value="Rossmann-like_a/b/a_fold"/>
</dbReference>
<dbReference type="InterPro" id="IPR011913">
    <property type="entry name" value="RfaE_dom_I"/>
</dbReference>
<feature type="active site" evidence="12">
    <location>
        <position position="278"/>
    </location>
</feature>